<accession>A0A8J8G7Q0</accession>
<evidence type="ECO:0000313" key="2">
    <source>
        <dbReference type="EMBL" id="NRS92844.1"/>
    </source>
</evidence>
<keyword evidence="2" id="KW-0378">Hydrolase</keyword>
<organism evidence="2 3">
    <name type="scientific">Frigoriflavimonas asaccharolytica</name>
    <dbReference type="NCBI Taxonomy" id="2735899"/>
    <lineage>
        <taxon>Bacteria</taxon>
        <taxon>Pseudomonadati</taxon>
        <taxon>Bacteroidota</taxon>
        <taxon>Flavobacteriia</taxon>
        <taxon>Flavobacteriales</taxon>
        <taxon>Weeksellaceae</taxon>
        <taxon>Frigoriflavimonas</taxon>
    </lineage>
</organism>
<protein>
    <submittedName>
        <fullName evidence="2">Glycerophosphoryl diester phosphodiesterase</fullName>
        <ecNumber evidence="2">3.1.4.46</ecNumber>
    </submittedName>
</protein>
<dbReference type="EMBL" id="JABSNO010000013">
    <property type="protein sequence ID" value="NRS92844.1"/>
    <property type="molecule type" value="Genomic_DNA"/>
</dbReference>
<dbReference type="AlphaFoldDB" id="A0A8J8G7Q0"/>
<dbReference type="EC" id="3.1.4.46" evidence="2"/>
<dbReference type="PROSITE" id="PS51704">
    <property type="entry name" value="GP_PDE"/>
    <property type="match status" value="1"/>
</dbReference>
<dbReference type="GO" id="GO:0008889">
    <property type="term" value="F:glycerophosphodiester phosphodiesterase activity"/>
    <property type="evidence" value="ECO:0007669"/>
    <property type="project" value="UniProtKB-EC"/>
</dbReference>
<evidence type="ECO:0000259" key="1">
    <source>
        <dbReference type="PROSITE" id="PS51704"/>
    </source>
</evidence>
<dbReference type="InterPro" id="IPR030395">
    <property type="entry name" value="GP_PDE_dom"/>
</dbReference>
<dbReference type="SUPFAM" id="SSF51695">
    <property type="entry name" value="PLC-like phosphodiesterases"/>
    <property type="match status" value="1"/>
</dbReference>
<dbReference type="PANTHER" id="PTHR46211:SF1">
    <property type="entry name" value="GLYCEROPHOSPHODIESTER PHOSPHODIESTERASE, CYTOPLASMIC"/>
    <property type="match status" value="1"/>
</dbReference>
<reference evidence="2" key="1">
    <citation type="submission" date="2020-05" db="EMBL/GenBank/DDBJ databases">
        <title>Genomic Encyclopedia of Type Strains, Phase IV (KMG-V): Genome sequencing to study the core and pangenomes of soil and plant-associated prokaryotes.</title>
        <authorList>
            <person name="Whitman W."/>
        </authorList>
    </citation>
    <scope>NUCLEOTIDE SEQUENCE</scope>
    <source>
        <strain evidence="2">16F</strain>
    </source>
</reference>
<evidence type="ECO:0000313" key="3">
    <source>
        <dbReference type="Proteomes" id="UP000610746"/>
    </source>
</evidence>
<dbReference type="Pfam" id="PF03009">
    <property type="entry name" value="GDPD"/>
    <property type="match status" value="1"/>
</dbReference>
<name>A0A8J8G7Q0_9FLAO</name>
<keyword evidence="3" id="KW-1185">Reference proteome</keyword>
<dbReference type="InterPro" id="IPR017946">
    <property type="entry name" value="PLC-like_Pdiesterase_TIM-brl"/>
</dbReference>
<dbReference type="GO" id="GO:0006629">
    <property type="term" value="P:lipid metabolic process"/>
    <property type="evidence" value="ECO:0007669"/>
    <property type="project" value="InterPro"/>
</dbReference>
<gene>
    <name evidence="2" type="ORF">HNQ03_001925</name>
</gene>
<dbReference type="PANTHER" id="PTHR46211">
    <property type="entry name" value="GLYCEROPHOSPHORYL DIESTER PHOSPHODIESTERASE"/>
    <property type="match status" value="1"/>
</dbReference>
<feature type="domain" description="GP-PDE" evidence="1">
    <location>
        <begin position="6"/>
        <end position="241"/>
    </location>
</feature>
<sequence>MENIKTKIVAHRGCSADYPENTLLAFQKAIENAADFIELDVHKTSDEVLVVIHDNTIDRTNSDHATGLISEMTFAELSNINMGYSAKFGNQFKDEKISTLKQVLDLAKGKIKVCVEIKVVEAEKEILEIIHHLEMEKEIVIFSFYEGVLKNIRNLDAEINTLFLVEKFEHQDISTAKKLGCFAIGVGNETNVNKELLQLLHAENVELWQYTIDDEAEMNNLIHLGLDGLITNRPKDGLTLR</sequence>
<dbReference type="Proteomes" id="UP000610746">
    <property type="component" value="Unassembled WGS sequence"/>
</dbReference>
<comment type="caution">
    <text evidence="2">The sequence shown here is derived from an EMBL/GenBank/DDBJ whole genome shotgun (WGS) entry which is preliminary data.</text>
</comment>
<proteinExistence type="predicted"/>
<dbReference type="RefSeq" id="WP_173779433.1">
    <property type="nucleotide sequence ID" value="NZ_JABSNO010000013.1"/>
</dbReference>
<dbReference type="Gene3D" id="3.20.20.190">
    <property type="entry name" value="Phosphatidylinositol (PI) phosphodiesterase"/>
    <property type="match status" value="1"/>
</dbReference>